<keyword evidence="1" id="KW-0812">Transmembrane</keyword>
<sequence length="155" mass="17879">MVITEKRRYNYYLEDDDIAITRIRDKYKKTNTKKFKSLSKCGCVLIVLFAFFLGIMLLIQHSRITTINSEIVEVEKQLKEIQMINDSKEGMLLSTLDLDSIEKVAKEKLGMVEPTIDQYSYLAISDSNLRANTNTDIHTANEDKATGSWFTRLID</sequence>
<gene>
    <name evidence="2" type="ORF">GC105_05140</name>
</gene>
<keyword evidence="1" id="KW-0472">Membrane</keyword>
<evidence type="ECO:0000256" key="1">
    <source>
        <dbReference type="SAM" id="Phobius"/>
    </source>
</evidence>
<proteinExistence type="predicted"/>
<keyword evidence="3" id="KW-1185">Reference proteome</keyword>
<comment type="caution">
    <text evidence="2">The sequence shown here is derived from an EMBL/GenBank/DDBJ whole genome shotgun (WGS) entry which is preliminary data.</text>
</comment>
<evidence type="ECO:0000313" key="3">
    <source>
        <dbReference type="Proteomes" id="UP000440004"/>
    </source>
</evidence>
<dbReference type="Proteomes" id="UP000440004">
    <property type="component" value="Unassembled WGS sequence"/>
</dbReference>
<dbReference type="RefSeq" id="WP_152802418.1">
    <property type="nucleotide sequence ID" value="NZ_WHNX01000006.1"/>
</dbReference>
<name>A0A6A7K6Y3_9FIRM</name>
<evidence type="ECO:0008006" key="4">
    <source>
        <dbReference type="Google" id="ProtNLM"/>
    </source>
</evidence>
<dbReference type="EMBL" id="WHNX01000006">
    <property type="protein sequence ID" value="MPW25174.1"/>
    <property type="molecule type" value="Genomic_DNA"/>
</dbReference>
<accession>A0A6A7K6Y3</accession>
<keyword evidence="1" id="KW-1133">Transmembrane helix</keyword>
<protein>
    <recommendedName>
        <fullName evidence="4">Cell division protein FtsL</fullName>
    </recommendedName>
</protein>
<evidence type="ECO:0000313" key="2">
    <source>
        <dbReference type="EMBL" id="MPW25174.1"/>
    </source>
</evidence>
<organism evidence="2 3">
    <name type="scientific">Alkalibaculum sporogenes</name>
    <dbReference type="NCBI Taxonomy" id="2655001"/>
    <lineage>
        <taxon>Bacteria</taxon>
        <taxon>Bacillati</taxon>
        <taxon>Bacillota</taxon>
        <taxon>Clostridia</taxon>
        <taxon>Eubacteriales</taxon>
        <taxon>Eubacteriaceae</taxon>
        <taxon>Alkalibaculum</taxon>
    </lineage>
</organism>
<dbReference type="AlphaFoldDB" id="A0A6A7K6Y3"/>
<reference evidence="2 3" key="1">
    <citation type="submission" date="2019-10" db="EMBL/GenBank/DDBJ databases">
        <title>Alkalibaculum tamaniensis sp.nov., a new alkaliphilic acetogen, isolated on methoxylated aromatics from a mud volcano.</title>
        <authorList>
            <person name="Khomyakova M.A."/>
            <person name="Merkel A.Y."/>
            <person name="Bonch-Osmolovskaya E.A."/>
            <person name="Slobodkin A.I."/>
        </authorList>
    </citation>
    <scope>NUCLEOTIDE SEQUENCE [LARGE SCALE GENOMIC DNA]</scope>
    <source>
        <strain evidence="2 3">M08DMB</strain>
    </source>
</reference>
<feature type="transmembrane region" description="Helical" evidence="1">
    <location>
        <begin position="38"/>
        <end position="59"/>
    </location>
</feature>